<dbReference type="Pfam" id="PF09681">
    <property type="entry name" value="Phage_rep_org_N"/>
    <property type="match status" value="1"/>
</dbReference>
<organism evidence="3 4">
    <name type="scientific">Agathobacter rectalis</name>
    <dbReference type="NCBI Taxonomy" id="39491"/>
    <lineage>
        <taxon>Bacteria</taxon>
        <taxon>Bacillati</taxon>
        <taxon>Bacillota</taxon>
        <taxon>Clostridia</taxon>
        <taxon>Lachnospirales</taxon>
        <taxon>Lachnospiraceae</taxon>
        <taxon>Agathobacter</taxon>
    </lineage>
</organism>
<proteinExistence type="predicted"/>
<evidence type="ECO:0000313" key="4">
    <source>
        <dbReference type="Proteomes" id="UP000095673"/>
    </source>
</evidence>
<evidence type="ECO:0000256" key="1">
    <source>
        <dbReference type="SAM" id="MobiDB-lite"/>
    </source>
</evidence>
<dbReference type="PANTHER" id="PTHR37293:SF7">
    <property type="entry name" value="HYPOTHETICAL PHAGE PROTEIN"/>
    <property type="match status" value="1"/>
</dbReference>
<evidence type="ECO:0000313" key="3">
    <source>
        <dbReference type="EMBL" id="CUM91224.1"/>
    </source>
</evidence>
<feature type="domain" description="Phage replisome organiser N-terminal" evidence="2">
    <location>
        <begin position="9"/>
        <end position="121"/>
    </location>
</feature>
<feature type="region of interest" description="Disordered" evidence="1">
    <location>
        <begin position="141"/>
        <end position="172"/>
    </location>
</feature>
<dbReference type="EMBL" id="CYXM01000004">
    <property type="protein sequence ID" value="CUM91224.1"/>
    <property type="molecule type" value="Genomic_DNA"/>
</dbReference>
<dbReference type="RefSeq" id="WP_055237812.1">
    <property type="nucleotide sequence ID" value="NZ_CYXM01000004.1"/>
</dbReference>
<accession>A0A173SKN7</accession>
<evidence type="ECO:0000259" key="2">
    <source>
        <dbReference type="Pfam" id="PF09681"/>
    </source>
</evidence>
<feature type="compositionally biased region" description="Basic and acidic residues" evidence="1">
    <location>
        <begin position="149"/>
        <end position="172"/>
    </location>
</feature>
<dbReference type="InterPro" id="IPR053162">
    <property type="entry name" value="DnaD"/>
</dbReference>
<name>A0A173SKN7_9FIRM</name>
<sequence length="307" mass="35072">MADNKTYYYLKLKENFFDSEDMKLLQGMKDGYLYSDILLKLYLISLSQDGRLMYRGIIPYTPEMVATVTRHQVGTVEKAMDVLGKMGFIEILDNGAIYMLDIQNFIGQSSTEADRKREYRNLINTEKKRICGNSNVSDVGQMAGQMSKQKSDKSTPEYREQSKEIREESLESREQSTEIFAVSKDTVSRTDVQRAVEEWNSLAVYGLRPVSKLTSGTKRAKCLNARIKEYGIDEVLAAIERIKNSDFLKGNNKSGWMITFDWFVLPNNFPKVHDGYYENSTPQPQNGGSQSHVEQFADFARGWAGDE</sequence>
<dbReference type="NCBIfam" id="TIGR01714">
    <property type="entry name" value="phage_rep_org_N"/>
    <property type="match status" value="1"/>
</dbReference>
<protein>
    <submittedName>
        <fullName evidence="3">Phage replisome organizer, putative, N-terminal region</fullName>
    </submittedName>
</protein>
<dbReference type="OrthoDB" id="3199595at2"/>
<reference evidence="3 4" key="1">
    <citation type="submission" date="2015-09" db="EMBL/GenBank/DDBJ databases">
        <authorList>
            <consortium name="Pathogen Informatics"/>
        </authorList>
    </citation>
    <scope>NUCLEOTIDE SEQUENCE [LARGE SCALE GENOMIC DNA]</scope>
    <source>
        <strain evidence="3 4">2789STDY5834968</strain>
    </source>
</reference>
<dbReference type="AlphaFoldDB" id="A0A173SKN7"/>
<dbReference type="Proteomes" id="UP000095673">
    <property type="component" value="Unassembled WGS sequence"/>
</dbReference>
<dbReference type="InterPro" id="IPR010056">
    <property type="entry name" value="Phage_rep_org__N"/>
</dbReference>
<dbReference type="PANTHER" id="PTHR37293">
    <property type="entry name" value="PHAGE REPLICATION PROTEIN-RELATED"/>
    <property type="match status" value="1"/>
</dbReference>
<gene>
    <name evidence="3" type="ORF">ERS852580_01120</name>
</gene>